<dbReference type="SUPFAM" id="SSF46774">
    <property type="entry name" value="ARID-like"/>
    <property type="match status" value="1"/>
</dbReference>
<reference evidence="2" key="2">
    <citation type="submission" date="2020-06" db="EMBL/GenBank/DDBJ databases">
        <title>Helianthus annuus Genome sequencing and assembly Release 2.</title>
        <authorList>
            <person name="Gouzy J."/>
            <person name="Langlade N."/>
            <person name="Munos S."/>
        </authorList>
    </citation>
    <scope>NUCLEOTIDE SEQUENCE</scope>
    <source>
        <tissue evidence="2">Leaves</tissue>
    </source>
</reference>
<dbReference type="AlphaFoldDB" id="A0A9K3EE25"/>
<feature type="domain" description="ARID" evidence="1">
    <location>
        <begin position="63"/>
        <end position="145"/>
    </location>
</feature>
<proteinExistence type="predicted"/>
<dbReference type="CDD" id="cd16100">
    <property type="entry name" value="ARID"/>
    <property type="match status" value="1"/>
</dbReference>
<dbReference type="InterPro" id="IPR036431">
    <property type="entry name" value="ARID_dom_sf"/>
</dbReference>
<organism evidence="2 3">
    <name type="scientific">Helianthus annuus</name>
    <name type="common">Common sunflower</name>
    <dbReference type="NCBI Taxonomy" id="4232"/>
    <lineage>
        <taxon>Eukaryota</taxon>
        <taxon>Viridiplantae</taxon>
        <taxon>Streptophyta</taxon>
        <taxon>Embryophyta</taxon>
        <taxon>Tracheophyta</taxon>
        <taxon>Spermatophyta</taxon>
        <taxon>Magnoliopsida</taxon>
        <taxon>eudicotyledons</taxon>
        <taxon>Gunneridae</taxon>
        <taxon>Pentapetalae</taxon>
        <taxon>asterids</taxon>
        <taxon>campanulids</taxon>
        <taxon>Asterales</taxon>
        <taxon>Asteraceae</taxon>
        <taxon>Asteroideae</taxon>
        <taxon>Heliantheae alliance</taxon>
        <taxon>Heliantheae</taxon>
        <taxon>Helianthus</taxon>
    </lineage>
</organism>
<dbReference type="GO" id="GO:0003677">
    <property type="term" value="F:DNA binding"/>
    <property type="evidence" value="ECO:0007669"/>
    <property type="project" value="InterPro"/>
</dbReference>
<dbReference type="Pfam" id="PF01388">
    <property type="entry name" value="ARID"/>
    <property type="match status" value="1"/>
</dbReference>
<keyword evidence="3" id="KW-1185">Reference proteome</keyword>
<dbReference type="PANTHER" id="PTHR46410">
    <property type="entry name" value="AT-RICH INTERACTIVE DOMAIN-CONTAINING PROTEIN 2"/>
    <property type="match status" value="1"/>
</dbReference>
<evidence type="ECO:0000313" key="2">
    <source>
        <dbReference type="EMBL" id="KAF5772185.1"/>
    </source>
</evidence>
<dbReference type="PANTHER" id="PTHR46410:SF26">
    <property type="entry name" value="BULB-TYPE LECTIN DOMAIN-CONTAINING PROTEIN-RELATED"/>
    <property type="match status" value="1"/>
</dbReference>
<dbReference type="Gene3D" id="1.10.150.60">
    <property type="entry name" value="ARID DNA-binding domain"/>
    <property type="match status" value="1"/>
</dbReference>
<name>A0A9K3EE25_HELAN</name>
<reference evidence="2" key="1">
    <citation type="journal article" date="2017" name="Nature">
        <title>The sunflower genome provides insights into oil metabolism, flowering and Asterid evolution.</title>
        <authorList>
            <person name="Badouin H."/>
            <person name="Gouzy J."/>
            <person name="Grassa C.J."/>
            <person name="Murat F."/>
            <person name="Staton S.E."/>
            <person name="Cottret L."/>
            <person name="Lelandais-Briere C."/>
            <person name="Owens G.L."/>
            <person name="Carrere S."/>
            <person name="Mayjonade B."/>
            <person name="Legrand L."/>
            <person name="Gill N."/>
            <person name="Kane N.C."/>
            <person name="Bowers J.E."/>
            <person name="Hubner S."/>
            <person name="Bellec A."/>
            <person name="Berard A."/>
            <person name="Berges H."/>
            <person name="Blanchet N."/>
            <person name="Boniface M.C."/>
            <person name="Brunel D."/>
            <person name="Catrice O."/>
            <person name="Chaidir N."/>
            <person name="Claudel C."/>
            <person name="Donnadieu C."/>
            <person name="Faraut T."/>
            <person name="Fievet G."/>
            <person name="Helmstetter N."/>
            <person name="King M."/>
            <person name="Knapp S.J."/>
            <person name="Lai Z."/>
            <person name="Le Paslier M.C."/>
            <person name="Lippi Y."/>
            <person name="Lorenzon L."/>
            <person name="Mandel J.R."/>
            <person name="Marage G."/>
            <person name="Marchand G."/>
            <person name="Marquand E."/>
            <person name="Bret-Mestries E."/>
            <person name="Morien E."/>
            <person name="Nambeesan S."/>
            <person name="Nguyen T."/>
            <person name="Pegot-Espagnet P."/>
            <person name="Pouilly N."/>
            <person name="Raftis F."/>
            <person name="Sallet E."/>
            <person name="Schiex T."/>
            <person name="Thomas J."/>
            <person name="Vandecasteele C."/>
            <person name="Vares D."/>
            <person name="Vear F."/>
            <person name="Vautrin S."/>
            <person name="Crespi M."/>
            <person name="Mangin B."/>
            <person name="Burke J.M."/>
            <person name="Salse J."/>
            <person name="Munos S."/>
            <person name="Vincourt P."/>
            <person name="Rieseberg L.H."/>
            <person name="Langlade N.B."/>
        </authorList>
    </citation>
    <scope>NUCLEOTIDE SEQUENCE</scope>
    <source>
        <tissue evidence="2">Leaves</tissue>
    </source>
</reference>
<gene>
    <name evidence="2" type="ORF">HanXRQr2_Chr13g0573841</name>
</gene>
<dbReference type="InterPro" id="IPR001606">
    <property type="entry name" value="ARID_dom"/>
</dbReference>
<evidence type="ECO:0000313" key="3">
    <source>
        <dbReference type="Proteomes" id="UP000215914"/>
    </source>
</evidence>
<evidence type="ECO:0000259" key="1">
    <source>
        <dbReference type="PROSITE" id="PS51011"/>
    </source>
</evidence>
<protein>
    <submittedName>
        <fullName evidence="2">Transcription factor &amp; chromatin remodeling ARID family</fullName>
    </submittedName>
</protein>
<dbReference type="EMBL" id="MNCJ02000328">
    <property type="protein sequence ID" value="KAF5772185.1"/>
    <property type="molecule type" value="Genomic_DNA"/>
</dbReference>
<comment type="caution">
    <text evidence="2">The sequence shown here is derived from an EMBL/GenBank/DDBJ whole genome shotgun (WGS) entry which is preliminary data.</text>
</comment>
<dbReference type="PROSITE" id="PS51011">
    <property type="entry name" value="ARID"/>
    <property type="match status" value="1"/>
</dbReference>
<dbReference type="Proteomes" id="UP000215914">
    <property type="component" value="Unassembled WGS sequence"/>
</dbReference>
<dbReference type="Gramene" id="mRNA:HanXRQr2_Chr13g0573841">
    <property type="protein sequence ID" value="CDS:HanXRQr2_Chr13g0573841.1"/>
    <property type="gene ID" value="HanXRQr2_Chr13g0573841"/>
</dbReference>
<sequence>MGHEHEKYKSEFLNEYFENLNISTNEPDWNNLILQAMSIKDFKDCKALLDMLEDEDYFIKDEYYLEVAFNNMIEWFLKEKLEIHSRPLPAYASNNRKVRLLDLYMAVKREGGHQRITENGMWAMIAKDTGFEYEDGEYMRLIYAM</sequence>
<accession>A0A9K3EE25</accession>